<keyword evidence="1" id="KW-0472">Membrane</keyword>
<feature type="transmembrane region" description="Helical" evidence="1">
    <location>
        <begin position="38"/>
        <end position="71"/>
    </location>
</feature>
<dbReference type="RefSeq" id="WP_285973205.1">
    <property type="nucleotide sequence ID" value="NZ_CP127294.1"/>
</dbReference>
<dbReference type="Proteomes" id="UP001236014">
    <property type="component" value="Chromosome"/>
</dbReference>
<dbReference type="EMBL" id="CP127294">
    <property type="protein sequence ID" value="WIX82640.1"/>
    <property type="molecule type" value="Genomic_DNA"/>
</dbReference>
<keyword evidence="1" id="KW-0812">Transmembrane</keyword>
<reference evidence="2 3" key="1">
    <citation type="submission" date="2023-06" db="EMBL/GenBank/DDBJ databases">
        <authorList>
            <person name="Oyuntsetseg B."/>
            <person name="Kim S.B."/>
        </authorList>
    </citation>
    <scope>NUCLEOTIDE SEQUENCE [LARGE SCALE GENOMIC DNA]</scope>
    <source>
        <strain evidence="2 3">2-15</strain>
    </source>
</reference>
<evidence type="ECO:0000313" key="2">
    <source>
        <dbReference type="EMBL" id="WIX82640.1"/>
    </source>
</evidence>
<dbReference type="AlphaFoldDB" id="A0A9Y2ILQ0"/>
<keyword evidence="1" id="KW-1133">Transmembrane helix</keyword>
<organism evidence="2 3">
    <name type="scientific">Amycolatopsis carbonis</name>
    <dbReference type="NCBI Taxonomy" id="715471"/>
    <lineage>
        <taxon>Bacteria</taxon>
        <taxon>Bacillati</taxon>
        <taxon>Actinomycetota</taxon>
        <taxon>Actinomycetes</taxon>
        <taxon>Pseudonocardiales</taxon>
        <taxon>Pseudonocardiaceae</taxon>
        <taxon>Amycolatopsis</taxon>
    </lineage>
</organism>
<gene>
    <name evidence="2" type="ORF">QRX50_18610</name>
</gene>
<keyword evidence="3" id="KW-1185">Reference proteome</keyword>
<feature type="transmembrane region" description="Helical" evidence="1">
    <location>
        <begin position="91"/>
        <end position="108"/>
    </location>
</feature>
<proteinExistence type="predicted"/>
<dbReference type="KEGG" id="acab:QRX50_18610"/>
<evidence type="ECO:0008006" key="4">
    <source>
        <dbReference type="Google" id="ProtNLM"/>
    </source>
</evidence>
<protein>
    <recommendedName>
        <fullName evidence="4">Tetratricopeptide repeat protein</fullName>
    </recommendedName>
</protein>
<sequence length="456" mass="48065">MFEPPWVPVRGASAAAVAVGNASFLGVGYLLQGRRGLAVANVVGTVVPAVLLVTAFPTVWFEIVVLVWWAAGIVHGWFLAGPTAQNGWRDWVVALAVAVPVLVVAALLRFDAVGIARDVADARESGDCAKAEGALDRVWFGHRLADAPLAAAGDATAQACGRLHTAAEALTDGLPGNPGQLRTGFDILAGVRTDLPGNERMADVVLDGFLTKLPAQNPCDLAVDTDWLRTRHEATAVVERTRPGALVSCADGLLATGDWQNARTRYQQALDQYPHSAVAARATEGNQKAKVAGELANVRSLLSNTSAPEYCTKPAPYSAAPPYGKGTNHAIFSGNDDFTNRLPAGWRVTDPTKAVLIVCAGDDTNGTAVRTCQYEGTFKGFPDDVTFHKIAIPLKAYELRTGKLVADTKVEIGGTSCPPSVSYTSYGYTDLGPPSDMPVDASDADVRAAFASLITR</sequence>
<evidence type="ECO:0000256" key="1">
    <source>
        <dbReference type="SAM" id="Phobius"/>
    </source>
</evidence>
<feature type="transmembrane region" description="Helical" evidence="1">
    <location>
        <begin position="12"/>
        <end position="31"/>
    </location>
</feature>
<evidence type="ECO:0000313" key="3">
    <source>
        <dbReference type="Proteomes" id="UP001236014"/>
    </source>
</evidence>
<accession>A0A9Y2ILQ0</accession>
<name>A0A9Y2ILQ0_9PSEU</name>